<dbReference type="PANTHER" id="PTHR47506">
    <property type="entry name" value="TRANSCRIPTIONAL REGULATORY PROTEIN"/>
    <property type="match status" value="1"/>
</dbReference>
<evidence type="ECO:0000313" key="7">
    <source>
        <dbReference type="EMBL" id="AKV03250.1"/>
    </source>
</evidence>
<dbReference type="InterPro" id="IPR036271">
    <property type="entry name" value="Tet_transcr_reg_TetR-rel_C_sf"/>
</dbReference>
<gene>
    <name evidence="7" type="ORF">AKJ09_09913</name>
</gene>
<keyword evidence="3 5" id="KW-0238">DNA-binding</keyword>
<dbReference type="PROSITE" id="PS50977">
    <property type="entry name" value="HTH_TETR_2"/>
    <property type="match status" value="1"/>
</dbReference>
<dbReference type="Pfam" id="PF13977">
    <property type="entry name" value="TetR_C_6"/>
    <property type="match status" value="1"/>
</dbReference>
<dbReference type="InterPro" id="IPR001647">
    <property type="entry name" value="HTH_TetR"/>
</dbReference>
<dbReference type="RefSeq" id="WP_146654047.1">
    <property type="nucleotide sequence ID" value="NZ_CP012333.1"/>
</dbReference>
<dbReference type="InterPro" id="IPR023772">
    <property type="entry name" value="DNA-bd_HTH_TetR-type_CS"/>
</dbReference>
<evidence type="ECO:0000313" key="8">
    <source>
        <dbReference type="Proteomes" id="UP000064967"/>
    </source>
</evidence>
<dbReference type="EMBL" id="CP012333">
    <property type="protein sequence ID" value="AKV03250.1"/>
    <property type="molecule type" value="Genomic_DNA"/>
</dbReference>
<keyword evidence="2" id="KW-0805">Transcription regulation</keyword>
<evidence type="ECO:0000259" key="6">
    <source>
        <dbReference type="PROSITE" id="PS50977"/>
    </source>
</evidence>
<evidence type="ECO:0000256" key="4">
    <source>
        <dbReference type="ARBA" id="ARBA00023163"/>
    </source>
</evidence>
<dbReference type="PANTHER" id="PTHR47506:SF6">
    <property type="entry name" value="HTH-TYPE TRANSCRIPTIONAL REPRESSOR NEMR"/>
    <property type="match status" value="1"/>
</dbReference>
<dbReference type="Proteomes" id="UP000064967">
    <property type="component" value="Chromosome"/>
</dbReference>
<dbReference type="KEGG" id="llu:AKJ09_09913"/>
<proteinExistence type="predicted"/>
<evidence type="ECO:0000256" key="1">
    <source>
        <dbReference type="ARBA" id="ARBA00022491"/>
    </source>
</evidence>
<feature type="domain" description="HTH tetR-type" evidence="6">
    <location>
        <begin position="10"/>
        <end position="70"/>
    </location>
</feature>
<dbReference type="GO" id="GO:0003677">
    <property type="term" value="F:DNA binding"/>
    <property type="evidence" value="ECO:0007669"/>
    <property type="project" value="UniProtKB-UniRule"/>
</dbReference>
<dbReference type="Gene3D" id="1.10.357.10">
    <property type="entry name" value="Tetracycline Repressor, domain 2"/>
    <property type="match status" value="1"/>
</dbReference>
<dbReference type="PROSITE" id="PS01081">
    <property type="entry name" value="HTH_TETR_1"/>
    <property type="match status" value="1"/>
</dbReference>
<keyword evidence="1" id="KW-0678">Repressor</keyword>
<dbReference type="InterPro" id="IPR039538">
    <property type="entry name" value="BetI_C"/>
</dbReference>
<sequence length="201" mass="22592">MRRSVYKKSEDSKLQVLDAAIATLAKRGIADTSVQDIANAAKLSKGSVHYHFASKDELYERVLERCCETIEKRVVEVFEQPGAPMERVRRAVLEMWSQRRDGLPELQVLQELFTLSRQNPAIRQALADALKRSRKQIVDIGFARLLELGLKPKVGVDVAARLLLAALDGLSLHHAVDPITTSEQTEMLRTLEAMMIAIFEL</sequence>
<dbReference type="AlphaFoldDB" id="A0A0K1QCW1"/>
<dbReference type="STRING" id="1391654.AKJ09_09913"/>
<evidence type="ECO:0000256" key="5">
    <source>
        <dbReference type="PROSITE-ProRule" id="PRU00335"/>
    </source>
</evidence>
<dbReference type="SUPFAM" id="SSF48498">
    <property type="entry name" value="Tetracyclin repressor-like, C-terminal domain"/>
    <property type="match status" value="1"/>
</dbReference>
<evidence type="ECO:0000256" key="3">
    <source>
        <dbReference type="ARBA" id="ARBA00023125"/>
    </source>
</evidence>
<name>A0A0K1QCW1_9BACT</name>
<organism evidence="7 8">
    <name type="scientific">Labilithrix luteola</name>
    <dbReference type="NCBI Taxonomy" id="1391654"/>
    <lineage>
        <taxon>Bacteria</taxon>
        <taxon>Pseudomonadati</taxon>
        <taxon>Myxococcota</taxon>
        <taxon>Polyangia</taxon>
        <taxon>Polyangiales</taxon>
        <taxon>Labilitrichaceae</taxon>
        <taxon>Labilithrix</taxon>
    </lineage>
</organism>
<keyword evidence="8" id="KW-1185">Reference proteome</keyword>
<dbReference type="PRINTS" id="PR00455">
    <property type="entry name" value="HTHTETR"/>
</dbReference>
<keyword evidence="4" id="KW-0804">Transcription</keyword>
<protein>
    <submittedName>
        <fullName evidence="7">Transcriptional regulator, TetR family</fullName>
    </submittedName>
</protein>
<evidence type="ECO:0000256" key="2">
    <source>
        <dbReference type="ARBA" id="ARBA00023015"/>
    </source>
</evidence>
<dbReference type="InterPro" id="IPR009057">
    <property type="entry name" value="Homeodomain-like_sf"/>
</dbReference>
<dbReference type="Pfam" id="PF00440">
    <property type="entry name" value="TetR_N"/>
    <property type="match status" value="1"/>
</dbReference>
<accession>A0A0K1QCW1</accession>
<reference evidence="7 8" key="1">
    <citation type="submission" date="2015-08" db="EMBL/GenBank/DDBJ databases">
        <authorList>
            <person name="Babu N.S."/>
            <person name="Beckwith C.J."/>
            <person name="Beseler K.G."/>
            <person name="Brison A."/>
            <person name="Carone J.V."/>
            <person name="Caskin T.P."/>
            <person name="Diamond M."/>
            <person name="Durham M.E."/>
            <person name="Foxe J.M."/>
            <person name="Go M."/>
            <person name="Henderson B.A."/>
            <person name="Jones I.B."/>
            <person name="McGettigan J.A."/>
            <person name="Micheletti S.J."/>
            <person name="Nasrallah M.E."/>
            <person name="Ortiz D."/>
            <person name="Piller C.R."/>
            <person name="Privatt S.R."/>
            <person name="Schneider S.L."/>
            <person name="Sharp S."/>
            <person name="Smith T.C."/>
            <person name="Stanton J.D."/>
            <person name="Ullery H.E."/>
            <person name="Wilson R.J."/>
            <person name="Serrano M.G."/>
            <person name="Buck G."/>
            <person name="Lee V."/>
            <person name="Wang Y."/>
            <person name="Carvalho R."/>
            <person name="Voegtly L."/>
            <person name="Shi R."/>
            <person name="Duckworth R."/>
            <person name="Johnson A."/>
            <person name="Loviza R."/>
            <person name="Walstead R."/>
            <person name="Shah Z."/>
            <person name="Kiflezghi M."/>
            <person name="Wade K."/>
            <person name="Ball S.L."/>
            <person name="Bradley K.W."/>
            <person name="Asai D.J."/>
            <person name="Bowman C.A."/>
            <person name="Russell D.A."/>
            <person name="Pope W.H."/>
            <person name="Jacobs-Sera D."/>
            <person name="Hendrix R.W."/>
            <person name="Hatfull G.F."/>
        </authorList>
    </citation>
    <scope>NUCLEOTIDE SEQUENCE [LARGE SCALE GENOMIC DNA]</scope>
    <source>
        <strain evidence="7 8">DSM 27648</strain>
    </source>
</reference>
<dbReference type="OrthoDB" id="9790413at2"/>
<feature type="DNA-binding region" description="H-T-H motif" evidence="5">
    <location>
        <begin position="33"/>
        <end position="52"/>
    </location>
</feature>
<dbReference type="SUPFAM" id="SSF46689">
    <property type="entry name" value="Homeodomain-like"/>
    <property type="match status" value="1"/>
</dbReference>